<keyword evidence="3" id="KW-1185">Reference proteome</keyword>
<dbReference type="AlphaFoldDB" id="A0AAD7FFB1"/>
<proteinExistence type="predicted"/>
<name>A0AAD7FFB1_9AGAR</name>
<reference evidence="2" key="1">
    <citation type="submission" date="2023-03" db="EMBL/GenBank/DDBJ databases">
        <title>Massive genome expansion in bonnet fungi (Mycena s.s.) driven by repeated elements and novel gene families across ecological guilds.</title>
        <authorList>
            <consortium name="Lawrence Berkeley National Laboratory"/>
            <person name="Harder C.B."/>
            <person name="Miyauchi S."/>
            <person name="Viragh M."/>
            <person name="Kuo A."/>
            <person name="Thoen E."/>
            <person name="Andreopoulos B."/>
            <person name="Lu D."/>
            <person name="Skrede I."/>
            <person name="Drula E."/>
            <person name="Henrissat B."/>
            <person name="Morin E."/>
            <person name="Kohler A."/>
            <person name="Barry K."/>
            <person name="LaButti K."/>
            <person name="Morin E."/>
            <person name="Salamov A."/>
            <person name="Lipzen A."/>
            <person name="Mereny Z."/>
            <person name="Hegedus B."/>
            <person name="Baldrian P."/>
            <person name="Stursova M."/>
            <person name="Weitz H."/>
            <person name="Taylor A."/>
            <person name="Grigoriev I.V."/>
            <person name="Nagy L.G."/>
            <person name="Martin F."/>
            <person name="Kauserud H."/>
        </authorList>
    </citation>
    <scope>NUCLEOTIDE SEQUENCE</scope>
    <source>
        <strain evidence="2">9284</strain>
    </source>
</reference>
<feature type="region of interest" description="Disordered" evidence="1">
    <location>
        <begin position="44"/>
        <end position="65"/>
    </location>
</feature>
<organism evidence="2 3">
    <name type="scientific">Roridomyces roridus</name>
    <dbReference type="NCBI Taxonomy" id="1738132"/>
    <lineage>
        <taxon>Eukaryota</taxon>
        <taxon>Fungi</taxon>
        <taxon>Dikarya</taxon>
        <taxon>Basidiomycota</taxon>
        <taxon>Agaricomycotina</taxon>
        <taxon>Agaricomycetes</taxon>
        <taxon>Agaricomycetidae</taxon>
        <taxon>Agaricales</taxon>
        <taxon>Marasmiineae</taxon>
        <taxon>Mycenaceae</taxon>
        <taxon>Roridomyces</taxon>
    </lineage>
</organism>
<evidence type="ECO:0000313" key="2">
    <source>
        <dbReference type="EMBL" id="KAJ7620447.1"/>
    </source>
</evidence>
<evidence type="ECO:0000256" key="1">
    <source>
        <dbReference type="SAM" id="MobiDB-lite"/>
    </source>
</evidence>
<accession>A0AAD7FFB1</accession>
<dbReference type="Proteomes" id="UP001221142">
    <property type="component" value="Unassembled WGS sequence"/>
</dbReference>
<dbReference type="EMBL" id="JARKIF010000017">
    <property type="protein sequence ID" value="KAJ7620447.1"/>
    <property type="molecule type" value="Genomic_DNA"/>
</dbReference>
<sequence>MSYARHPRYWEEETRSFVFAVQDTIYRFPVALLTMLSPPLSGIFSIPPPPPNQKAGPPEGTEENPVVIPGVTKKQVDDFLSYFLKAELPLAPIETLDPKRQEEVAHNLLTVGSLWEVQPARESGIKLFESLNLGPIRILGLAREFGLHEWIEKAVLQLIPMVGKLTVDDALALGALTLSILVQAQHQIQLERANIAYTAPTLRPRIQVPLGDCVDHKLCVRSVDQNWWLVVGRKILHPERPIELRDITTLLETTPFPGMSVRCQEHMVRGWKQNWIDEDSIKAAAVKGVTEFFRCLRM</sequence>
<protein>
    <submittedName>
        <fullName evidence="2">Uncharacterized protein</fullName>
    </submittedName>
</protein>
<evidence type="ECO:0000313" key="3">
    <source>
        <dbReference type="Proteomes" id="UP001221142"/>
    </source>
</evidence>
<comment type="caution">
    <text evidence="2">The sequence shown here is derived from an EMBL/GenBank/DDBJ whole genome shotgun (WGS) entry which is preliminary data.</text>
</comment>
<gene>
    <name evidence="2" type="ORF">FB45DRAFT_1094626</name>
</gene>